<dbReference type="PROSITE" id="PS00107">
    <property type="entry name" value="PROTEIN_KINASE_ATP"/>
    <property type="match status" value="1"/>
</dbReference>
<dbReference type="PROSITE" id="PS00108">
    <property type="entry name" value="PROTEIN_KINASE_ST"/>
    <property type="match status" value="1"/>
</dbReference>
<dbReference type="GO" id="GO:0004672">
    <property type="term" value="F:protein kinase activity"/>
    <property type="evidence" value="ECO:0007669"/>
    <property type="project" value="InterPro"/>
</dbReference>
<keyword evidence="7" id="KW-1185">Reference proteome</keyword>
<sequence>MDVRARPQERHHQQPRCCVQVCFTLRDKTCGSSSVTSEETSIKVKGSEDAVICLPVLSSPPPAFPFLSCLLRGGETSVAREMDTLKHYSKFADAYSTLWEAVENEDTLAVQSLLSRDHTSYGGGGGGAGSMWERGERKEKDWEKEREKGLNRVSDQGLVPLDVAALTHNSPLLHVLTKAGARHNPVLCQPADWEIKLQALVALANKRVEEKKTELVKKKELVKKTGVGPQAQSDIERHIRLWSLRMQLYCRMRENFQKTELPGPPTLVSIVVTSTTSLFVSIKEPEGDTIGLITRHRVEWSTSASFKSILDSAQVTETKNPSYSIKGLTAGVHYFVRASAYNVKGWGPPQCSTPVSAAPSSWRECIGVKSQFRNHEDLVTKLLEDPKEPHYRGYCIESSKPQSPSKRLSVSRGIKQLFQSATKFVRLLQRGVYLATVFYYKENFLVTAEDQIPMVEIQCCSTSITHDFLWFAKLSCAWQQVPWLQQALSTAHSSPSSLLQNRHNILRAVSQLQSSLGTVDLGRVYYEPLKDRQGNVLLVTLKEFPNPPNPPDPPLHWMTLARLEKNRNRAPLLPEPTAMDMLFEQLKEKLYFHRHSMQWAQAGLYVGILKLCSSVEQIRVLVPQRLPNLLCHTRVRHNAHVTREEWTWLQSHVYTTISGSVQNLLTGDDESLMESSGLVDFVRSLRAAVTHLLTKLNIPLYRAYQYGVYTRELLQFGDNLSMVLLLPPSEDFSSSYWPLLGTKEPGLTMPLQIFELVHFWTYERGFLSQYCQAWVRLELDTHLAQQALREALDTKEVQEARDRLNRITDVAHRLDVVWRDARWIMDCLQCVRSKQWVGAVPLGLVMGGDPPPRPDGEDDEESLTSRLTWPSLTYAQRAITENLVSSTPPNVVTAEVSTPAGIMVVPEETALVLMEGVAKGGYPVDITAQSTLDLTSIGPSELGCASALIESGLEPAAVAQLDAGFTVLDTQESFNGEQDFPSSITEVIRPMEMAELVDILPTLSLIEEETPSGPPIPSVMDMLESFGLGIDENNTLIDLEEDIKVNIGDRITSPTTDYEVQAILGFGAYGLVTQCRKVTTEETVALKIFVKKNAIGDSKEEEAILKTMKALNSDKFNVISLNDSFNFNGHYCLEFEKLDMNLREFLKMNEDMSLDLEGIRPILQQLATGLDFLKSANIIHADLKPENIMMVDHVQQPLKVKIIDFSLALQNPGESSGRTLQSLWYRAPEVLLGAPVSEAIDVWSLGCIAAELLKGYPLFPCATNYDLIRHIVRMIARLPVRLLKAGLFTKMYFTKNWKLKLKTPPTANFITPRTLVSLNDLVMLYADLPGADGCAVQCDCVSFVRLLTHMLMVDPSDRISPSEILQHPFLTMSHLDGTFDNSFYVKSSKELMMSICQDQRSDKGDNGALTTQQVSLSKDSWTSTPSLANVGSPAGTSCDRPSLLQTIFSRVREKSAEHEMQRKRQRVDQLQHYIQDGKFPTERTKTQGCRTHLCQGTSPQEAVAR</sequence>
<evidence type="ECO:0000256" key="3">
    <source>
        <dbReference type="PROSITE-ProRule" id="PRU10141"/>
    </source>
</evidence>
<evidence type="ECO:0000259" key="4">
    <source>
        <dbReference type="PROSITE" id="PS50011"/>
    </source>
</evidence>
<dbReference type="Pfam" id="PF00069">
    <property type="entry name" value="Pkinase"/>
    <property type="match status" value="1"/>
</dbReference>
<dbReference type="GO" id="GO:0005819">
    <property type="term" value="C:spindle"/>
    <property type="evidence" value="ECO:0007669"/>
    <property type="project" value="TreeGrafter"/>
</dbReference>
<dbReference type="GO" id="GO:0000132">
    <property type="term" value="P:establishment of mitotic spindle orientation"/>
    <property type="evidence" value="ECO:0007669"/>
    <property type="project" value="TreeGrafter"/>
</dbReference>
<dbReference type="InterPro" id="IPR008271">
    <property type="entry name" value="Ser/Thr_kinase_AS"/>
</dbReference>
<dbReference type="SMART" id="SM00060">
    <property type="entry name" value="FN3"/>
    <property type="match status" value="1"/>
</dbReference>
<reference evidence="6 7" key="1">
    <citation type="journal article" date="2021" name="Sci. Rep.">
        <title>Chromosome anchoring in Senegalese sole (Solea senegalensis) reveals sex-associated markers and genome rearrangements in flatfish.</title>
        <authorList>
            <person name="Guerrero-Cozar I."/>
            <person name="Gomez-Garrido J."/>
            <person name="Berbel C."/>
            <person name="Martinez-Blanch J.F."/>
            <person name="Alioto T."/>
            <person name="Claros M.G."/>
            <person name="Gagnaire P.A."/>
            <person name="Manchado M."/>
        </authorList>
    </citation>
    <scope>NUCLEOTIDE SEQUENCE [LARGE SCALE GENOMIC DNA]</scope>
    <source>
        <strain evidence="6">Sse05_10M</strain>
    </source>
</reference>
<dbReference type="GO" id="GO:0005524">
    <property type="term" value="F:ATP binding"/>
    <property type="evidence" value="ECO:0007669"/>
    <property type="project" value="UniProtKB-UniRule"/>
</dbReference>
<dbReference type="EMBL" id="JAGKHQ010000011">
    <property type="protein sequence ID" value="KAG7506228.1"/>
    <property type="molecule type" value="Genomic_DNA"/>
</dbReference>
<accession>A0AAV6RLI6</accession>
<dbReference type="PROSITE" id="PS50011">
    <property type="entry name" value="PROTEIN_KINASE_DOM"/>
    <property type="match status" value="1"/>
</dbReference>
<dbReference type="Pfam" id="PF00041">
    <property type="entry name" value="fn3"/>
    <property type="match status" value="1"/>
</dbReference>
<organism evidence="6 7">
    <name type="scientific">Solea senegalensis</name>
    <name type="common">Senegalese sole</name>
    <dbReference type="NCBI Taxonomy" id="28829"/>
    <lineage>
        <taxon>Eukaryota</taxon>
        <taxon>Metazoa</taxon>
        <taxon>Chordata</taxon>
        <taxon>Craniata</taxon>
        <taxon>Vertebrata</taxon>
        <taxon>Euteleostomi</taxon>
        <taxon>Actinopterygii</taxon>
        <taxon>Neopterygii</taxon>
        <taxon>Teleostei</taxon>
        <taxon>Neoteleostei</taxon>
        <taxon>Acanthomorphata</taxon>
        <taxon>Carangaria</taxon>
        <taxon>Pleuronectiformes</taxon>
        <taxon>Pleuronectoidei</taxon>
        <taxon>Soleidae</taxon>
        <taxon>Solea</taxon>
    </lineage>
</organism>
<dbReference type="PANTHER" id="PTHR21437">
    <property type="entry name" value="WIDE AWAKE"/>
    <property type="match status" value="1"/>
</dbReference>
<dbReference type="InterPro" id="IPR017441">
    <property type="entry name" value="Protein_kinase_ATP_BS"/>
</dbReference>
<comment type="caution">
    <text evidence="6">The sequence shown here is derived from an EMBL/GenBank/DDBJ whole genome shotgun (WGS) entry which is preliminary data.</text>
</comment>
<dbReference type="PROSITE" id="PS50853">
    <property type="entry name" value="FN3"/>
    <property type="match status" value="1"/>
</dbReference>
<evidence type="ECO:0000259" key="5">
    <source>
        <dbReference type="PROSITE" id="PS50853"/>
    </source>
</evidence>
<dbReference type="InterPro" id="IPR003961">
    <property type="entry name" value="FN3_dom"/>
</dbReference>
<dbReference type="InterPro" id="IPR039269">
    <property type="entry name" value="ANKFN1"/>
</dbReference>
<dbReference type="PANTHER" id="PTHR21437:SF2">
    <property type="entry name" value="ANKYRIN REPEAT AND FIBRONECTIN TYPE-III DOMAIN-CONTAINING PROTEIN 1-LIKE"/>
    <property type="match status" value="1"/>
</dbReference>
<name>A0AAV6RLI6_SOLSE</name>
<feature type="domain" description="Protein kinase" evidence="4">
    <location>
        <begin position="1058"/>
        <end position="1370"/>
    </location>
</feature>
<dbReference type="InterPro" id="IPR000719">
    <property type="entry name" value="Prot_kinase_dom"/>
</dbReference>
<keyword evidence="2 3" id="KW-0067">ATP-binding</keyword>
<gene>
    <name evidence="6" type="ORF">JOB18_049756</name>
</gene>
<dbReference type="SMART" id="SM00220">
    <property type="entry name" value="S_TKc"/>
    <property type="match status" value="1"/>
</dbReference>
<dbReference type="GO" id="GO:0061172">
    <property type="term" value="P:regulation of establishment of bipolar cell polarity"/>
    <property type="evidence" value="ECO:0007669"/>
    <property type="project" value="TreeGrafter"/>
</dbReference>
<feature type="binding site" evidence="3">
    <location>
        <position position="1092"/>
    </location>
    <ligand>
        <name>ATP</name>
        <dbReference type="ChEBI" id="CHEBI:30616"/>
    </ligand>
</feature>
<dbReference type="Proteomes" id="UP000693946">
    <property type="component" value="Linkage Group LG19"/>
</dbReference>
<evidence type="ECO:0000256" key="1">
    <source>
        <dbReference type="ARBA" id="ARBA00022741"/>
    </source>
</evidence>
<evidence type="ECO:0000256" key="2">
    <source>
        <dbReference type="ARBA" id="ARBA00022840"/>
    </source>
</evidence>
<protein>
    <submittedName>
        <fullName evidence="6">Ankyrin repeat and fibronectin type-III domain-containing protein 1-like</fullName>
    </submittedName>
</protein>
<proteinExistence type="predicted"/>
<keyword evidence="1 3" id="KW-0547">Nucleotide-binding</keyword>
<dbReference type="CDD" id="cd00063">
    <property type="entry name" value="FN3"/>
    <property type="match status" value="1"/>
</dbReference>
<evidence type="ECO:0000313" key="6">
    <source>
        <dbReference type="EMBL" id="KAG7506228.1"/>
    </source>
</evidence>
<feature type="domain" description="Fibronectin type-III" evidence="5">
    <location>
        <begin position="264"/>
        <end position="360"/>
    </location>
</feature>
<evidence type="ECO:0000313" key="7">
    <source>
        <dbReference type="Proteomes" id="UP000693946"/>
    </source>
</evidence>